<dbReference type="Pfam" id="PF04773">
    <property type="entry name" value="FecR"/>
    <property type="match status" value="1"/>
</dbReference>
<keyword evidence="5" id="KW-1185">Reference proteome</keyword>
<dbReference type="Proteomes" id="UP000184420">
    <property type="component" value="Unassembled WGS sequence"/>
</dbReference>
<protein>
    <submittedName>
        <fullName evidence="4">FecR family protein</fullName>
    </submittedName>
</protein>
<organism evidence="4 5">
    <name type="scientific">Chitinophaga jiangningensis</name>
    <dbReference type="NCBI Taxonomy" id="1419482"/>
    <lineage>
        <taxon>Bacteria</taxon>
        <taxon>Pseudomonadati</taxon>
        <taxon>Bacteroidota</taxon>
        <taxon>Chitinophagia</taxon>
        <taxon>Chitinophagales</taxon>
        <taxon>Chitinophagaceae</taxon>
        <taxon>Chitinophaga</taxon>
    </lineage>
</organism>
<dbReference type="InterPro" id="IPR006860">
    <property type="entry name" value="FecR"/>
</dbReference>
<sequence length="388" mass="43193">MQLKNDEIVTLILKYLSGELTAEEQQQLQLWAGASEANQRLLAEFSDEEQVKTELLRILDARNSIWEQVQAQTTTPVKQISYARKYWYAAAVAGLLIAGGFGYYRYQQPEVTVTAPYQTGKLTADIPSPAGTQAYITLSNGKRVYIDSIQTGTGIGTGKKLGDDSIVYQDNHTKQPEPATITVPRGSRPLRVTLPDGSGLTVNVATTVTFMVPFTNNERLVNISGEAYFDVVPSTRPFIVKTAKGQQITVLGTAFNIKSYEDESTTKTTLVTGKIQVSQNNSGTMKMLTAGQQAIASDNKIQVQEDADLEEALAWQHQQFRFNHEELKSVLKQLARWYNVEIVYEGTIPPRYFTVSISRDKSLATILTLMELNGIRFRLEGKRLIVLP</sequence>
<dbReference type="Pfam" id="PF16344">
    <property type="entry name" value="FecR_C"/>
    <property type="match status" value="1"/>
</dbReference>
<evidence type="ECO:0000259" key="3">
    <source>
        <dbReference type="Pfam" id="PF16344"/>
    </source>
</evidence>
<accession>A0A1M7BRL5</accession>
<dbReference type="Gene3D" id="2.60.120.1440">
    <property type="match status" value="1"/>
</dbReference>
<reference evidence="4 5" key="1">
    <citation type="submission" date="2016-11" db="EMBL/GenBank/DDBJ databases">
        <authorList>
            <person name="Jaros S."/>
            <person name="Januszkiewicz K."/>
            <person name="Wedrychowicz H."/>
        </authorList>
    </citation>
    <scope>NUCLEOTIDE SEQUENCE [LARGE SCALE GENOMIC DNA]</scope>
    <source>
        <strain evidence="4 5">DSM 27406</strain>
    </source>
</reference>
<keyword evidence="1" id="KW-0472">Membrane</keyword>
<dbReference type="RefSeq" id="WP_073080547.1">
    <property type="nucleotide sequence ID" value="NZ_FRBL01000004.1"/>
</dbReference>
<dbReference type="EMBL" id="FRBL01000004">
    <property type="protein sequence ID" value="SHL57678.1"/>
    <property type="molecule type" value="Genomic_DNA"/>
</dbReference>
<keyword evidence="1" id="KW-0812">Transmembrane</keyword>
<evidence type="ECO:0000313" key="4">
    <source>
        <dbReference type="EMBL" id="SHL57678.1"/>
    </source>
</evidence>
<dbReference type="PANTHER" id="PTHR30273">
    <property type="entry name" value="PERIPLASMIC SIGNAL SENSOR AND SIGMA FACTOR ACTIVATOR FECR-RELATED"/>
    <property type="match status" value="1"/>
</dbReference>
<evidence type="ECO:0000313" key="5">
    <source>
        <dbReference type="Proteomes" id="UP000184420"/>
    </source>
</evidence>
<evidence type="ECO:0000259" key="2">
    <source>
        <dbReference type="Pfam" id="PF04773"/>
    </source>
</evidence>
<dbReference type="InterPro" id="IPR032508">
    <property type="entry name" value="FecR_C"/>
</dbReference>
<dbReference type="Gene3D" id="3.55.50.30">
    <property type="match status" value="1"/>
</dbReference>
<keyword evidence="1" id="KW-1133">Transmembrane helix</keyword>
<dbReference type="AlphaFoldDB" id="A0A1M7BRL5"/>
<dbReference type="InterPro" id="IPR012373">
    <property type="entry name" value="Ferrdict_sens_TM"/>
</dbReference>
<feature type="domain" description="FecR protein" evidence="2">
    <location>
        <begin position="190"/>
        <end position="275"/>
    </location>
</feature>
<feature type="domain" description="Protein FecR C-terminal" evidence="3">
    <location>
        <begin position="320"/>
        <end position="386"/>
    </location>
</feature>
<proteinExistence type="predicted"/>
<feature type="transmembrane region" description="Helical" evidence="1">
    <location>
        <begin position="86"/>
        <end position="106"/>
    </location>
</feature>
<dbReference type="PANTHER" id="PTHR30273:SF2">
    <property type="entry name" value="PROTEIN FECR"/>
    <property type="match status" value="1"/>
</dbReference>
<name>A0A1M7BRL5_9BACT</name>
<evidence type="ECO:0000256" key="1">
    <source>
        <dbReference type="SAM" id="Phobius"/>
    </source>
</evidence>
<gene>
    <name evidence="4" type="ORF">SAMN05444266_10430</name>
</gene>
<dbReference type="GO" id="GO:0016989">
    <property type="term" value="F:sigma factor antagonist activity"/>
    <property type="evidence" value="ECO:0007669"/>
    <property type="project" value="TreeGrafter"/>
</dbReference>
<dbReference type="STRING" id="1419482.SAMN05444266_10430"/>